<evidence type="ECO:0000259" key="2">
    <source>
        <dbReference type="Pfam" id="PF01493"/>
    </source>
</evidence>
<comment type="caution">
    <text evidence="3">The sequence shown here is derived from an EMBL/GenBank/DDBJ whole genome shotgun (WGS) entry which is preliminary data.</text>
</comment>
<feature type="transmembrane region" description="Helical" evidence="1">
    <location>
        <begin position="140"/>
        <end position="159"/>
    </location>
</feature>
<protein>
    <recommendedName>
        <fullName evidence="2">Glutamate synthase alpha subunit C-terminal domain-containing protein</fullName>
    </recommendedName>
</protein>
<dbReference type="EMBL" id="JAIQCV010000007">
    <property type="protein sequence ID" value="KAH1083824.1"/>
    <property type="molecule type" value="Genomic_DNA"/>
</dbReference>
<sequence>MAGGELVVTPVENRRFYLEDATIVGELFTVRNSLAQVAVEGTSDYCCEYMIGGCVVVLGKVGRNVVAEMTGVLTYMLDEDDTLIPKIMGSPYDLVLTTLFYTIPGQVSSRVPRRLFYLHLWNPEALHHWTAIKDMGNVPIMYIFVAIITIIIIAGLYFFDHSVAS</sequence>
<keyword evidence="1" id="KW-0812">Transmembrane</keyword>
<dbReference type="SUPFAM" id="SSF69336">
    <property type="entry name" value="Alpha subunit of glutamate synthase, C-terminal domain"/>
    <property type="match status" value="1"/>
</dbReference>
<gene>
    <name evidence="3" type="ORF">J1N35_023585</name>
</gene>
<dbReference type="AlphaFoldDB" id="A0A9D3VKI9"/>
<dbReference type="Gene3D" id="2.160.20.60">
    <property type="entry name" value="Glutamate synthase, alpha subunit, C-terminal domain"/>
    <property type="match status" value="1"/>
</dbReference>
<evidence type="ECO:0000313" key="4">
    <source>
        <dbReference type="Proteomes" id="UP000828251"/>
    </source>
</evidence>
<keyword evidence="1" id="KW-1133">Transmembrane helix</keyword>
<dbReference type="InterPro" id="IPR051394">
    <property type="entry name" value="Glutamate_Synthase"/>
</dbReference>
<keyword evidence="1" id="KW-0472">Membrane</keyword>
<dbReference type="InterPro" id="IPR002489">
    <property type="entry name" value="Glu_synth_asu_C"/>
</dbReference>
<dbReference type="Proteomes" id="UP000828251">
    <property type="component" value="Unassembled WGS sequence"/>
</dbReference>
<dbReference type="GO" id="GO:0016491">
    <property type="term" value="F:oxidoreductase activity"/>
    <property type="evidence" value="ECO:0007669"/>
    <property type="project" value="InterPro"/>
</dbReference>
<dbReference type="Pfam" id="PF01493">
    <property type="entry name" value="GXGXG"/>
    <property type="match status" value="1"/>
</dbReference>
<feature type="domain" description="Glutamate synthase alpha subunit C-terminal" evidence="2">
    <location>
        <begin position="23"/>
        <end position="86"/>
    </location>
</feature>
<dbReference type="PANTHER" id="PTHR43100">
    <property type="entry name" value="GLUTAMATE SYNTHASE [NADPH] SMALL CHAIN"/>
    <property type="match status" value="1"/>
</dbReference>
<evidence type="ECO:0000256" key="1">
    <source>
        <dbReference type="SAM" id="Phobius"/>
    </source>
</evidence>
<accession>A0A9D3VKI9</accession>
<name>A0A9D3VKI9_9ROSI</name>
<dbReference type="OrthoDB" id="4327079at2759"/>
<dbReference type="PANTHER" id="PTHR43100:SF2">
    <property type="entry name" value="BNAA03G19380D PROTEIN"/>
    <property type="match status" value="1"/>
</dbReference>
<reference evidence="3 4" key="1">
    <citation type="journal article" date="2021" name="Plant Biotechnol. J.">
        <title>Multi-omics assisted identification of the key and species-specific regulatory components of drought-tolerant mechanisms in Gossypium stocksii.</title>
        <authorList>
            <person name="Yu D."/>
            <person name="Ke L."/>
            <person name="Zhang D."/>
            <person name="Wu Y."/>
            <person name="Sun Y."/>
            <person name="Mei J."/>
            <person name="Sun J."/>
            <person name="Sun Y."/>
        </authorList>
    </citation>
    <scope>NUCLEOTIDE SEQUENCE [LARGE SCALE GENOMIC DNA]</scope>
    <source>
        <strain evidence="4">cv. E1</strain>
        <tissue evidence="3">Leaf</tissue>
    </source>
</reference>
<proteinExistence type="predicted"/>
<keyword evidence="4" id="KW-1185">Reference proteome</keyword>
<evidence type="ECO:0000313" key="3">
    <source>
        <dbReference type="EMBL" id="KAH1083824.1"/>
    </source>
</evidence>
<organism evidence="3 4">
    <name type="scientific">Gossypium stocksii</name>
    <dbReference type="NCBI Taxonomy" id="47602"/>
    <lineage>
        <taxon>Eukaryota</taxon>
        <taxon>Viridiplantae</taxon>
        <taxon>Streptophyta</taxon>
        <taxon>Embryophyta</taxon>
        <taxon>Tracheophyta</taxon>
        <taxon>Spermatophyta</taxon>
        <taxon>Magnoliopsida</taxon>
        <taxon>eudicotyledons</taxon>
        <taxon>Gunneridae</taxon>
        <taxon>Pentapetalae</taxon>
        <taxon>rosids</taxon>
        <taxon>malvids</taxon>
        <taxon>Malvales</taxon>
        <taxon>Malvaceae</taxon>
        <taxon>Malvoideae</taxon>
        <taxon>Gossypium</taxon>
    </lineage>
</organism>
<dbReference type="InterPro" id="IPR036485">
    <property type="entry name" value="Glu_synth_asu_C_sf"/>
</dbReference>